<dbReference type="PANTHER" id="PTHR33540:SF2">
    <property type="entry name" value="TRNA THREONYLCARBAMOYLADENOSINE BIOSYNTHESIS PROTEIN TSAE"/>
    <property type="match status" value="1"/>
</dbReference>
<dbReference type="GO" id="GO:0005524">
    <property type="term" value="F:ATP binding"/>
    <property type="evidence" value="ECO:0007669"/>
    <property type="project" value="UniProtKB-KW"/>
</dbReference>
<dbReference type="GO" id="GO:0002949">
    <property type="term" value="P:tRNA threonylcarbamoyladenosine modification"/>
    <property type="evidence" value="ECO:0007669"/>
    <property type="project" value="InterPro"/>
</dbReference>
<dbReference type="InterPro" id="IPR027417">
    <property type="entry name" value="P-loop_NTPase"/>
</dbReference>
<dbReference type="Gene3D" id="3.40.50.300">
    <property type="entry name" value="P-loop containing nucleotide triphosphate hydrolases"/>
    <property type="match status" value="1"/>
</dbReference>
<dbReference type="GO" id="GO:0005737">
    <property type="term" value="C:cytoplasm"/>
    <property type="evidence" value="ECO:0007669"/>
    <property type="project" value="UniProtKB-SubCell"/>
</dbReference>
<evidence type="ECO:0000256" key="5">
    <source>
        <dbReference type="ARBA" id="ARBA00022694"/>
    </source>
</evidence>
<proteinExistence type="inferred from homology"/>
<gene>
    <name evidence="11" type="ORF">K8W16_06150</name>
</gene>
<keyword evidence="11" id="KW-0012">Acyltransferase</keyword>
<evidence type="ECO:0000256" key="9">
    <source>
        <dbReference type="ARBA" id="ARBA00022842"/>
    </source>
</evidence>
<dbReference type="GO" id="GO:0046872">
    <property type="term" value="F:metal ion binding"/>
    <property type="evidence" value="ECO:0007669"/>
    <property type="project" value="UniProtKB-KW"/>
</dbReference>
<evidence type="ECO:0000256" key="2">
    <source>
        <dbReference type="ARBA" id="ARBA00007599"/>
    </source>
</evidence>
<accession>A0A921AW45</accession>
<evidence type="ECO:0000256" key="8">
    <source>
        <dbReference type="ARBA" id="ARBA00022840"/>
    </source>
</evidence>
<dbReference type="PANTHER" id="PTHR33540">
    <property type="entry name" value="TRNA THREONYLCARBAMOYLADENOSINE BIOSYNTHESIS PROTEIN TSAE"/>
    <property type="match status" value="1"/>
</dbReference>
<keyword evidence="5" id="KW-0819">tRNA processing</keyword>
<dbReference type="RefSeq" id="WP_304122129.1">
    <property type="nucleotide sequence ID" value="NZ_DYZA01000121.1"/>
</dbReference>
<keyword evidence="11" id="KW-0808">Transferase</keyword>
<dbReference type="SUPFAM" id="SSF52540">
    <property type="entry name" value="P-loop containing nucleoside triphosphate hydrolases"/>
    <property type="match status" value="1"/>
</dbReference>
<keyword evidence="4" id="KW-0963">Cytoplasm</keyword>
<keyword evidence="6" id="KW-0479">Metal-binding</keyword>
<evidence type="ECO:0000313" key="12">
    <source>
        <dbReference type="Proteomes" id="UP000698963"/>
    </source>
</evidence>
<comment type="subcellular location">
    <subcellularLocation>
        <location evidence="1">Cytoplasm</location>
    </subcellularLocation>
</comment>
<name>A0A921AW45_9BACT</name>
<reference evidence="11" key="2">
    <citation type="submission" date="2021-09" db="EMBL/GenBank/DDBJ databases">
        <authorList>
            <person name="Gilroy R."/>
        </authorList>
    </citation>
    <scope>NUCLEOTIDE SEQUENCE</scope>
    <source>
        <strain evidence="11">ChiGjej2B2-19336</strain>
    </source>
</reference>
<comment type="caution">
    <text evidence="11">The sequence shown here is derived from an EMBL/GenBank/DDBJ whole genome shotgun (WGS) entry which is preliminary data.</text>
</comment>
<dbReference type="InterPro" id="IPR003442">
    <property type="entry name" value="T6A_TsaE"/>
</dbReference>
<evidence type="ECO:0000256" key="10">
    <source>
        <dbReference type="ARBA" id="ARBA00032441"/>
    </source>
</evidence>
<protein>
    <recommendedName>
        <fullName evidence="3">tRNA threonylcarbamoyladenosine biosynthesis protein TsaE</fullName>
    </recommendedName>
    <alternativeName>
        <fullName evidence="10">t(6)A37 threonylcarbamoyladenosine biosynthesis protein TsaE</fullName>
    </alternativeName>
</protein>
<dbReference type="AlphaFoldDB" id="A0A921AW45"/>
<keyword evidence="9" id="KW-0460">Magnesium</keyword>
<dbReference type="Pfam" id="PF02367">
    <property type="entry name" value="TsaE"/>
    <property type="match status" value="1"/>
</dbReference>
<sequence>MRLILTSPEDTMELGSMLAKAMIASSVRNLYLFADLGGGKTTLARGFVSALPGGEQAETASPSFTLCNVYPTHPETLHADLYRLSEGASLPEEMEEMLEDGDPFLLLEWPQYLAPERRAAERLDVSLFPVDGERAKQLDNADKSCKASRLASIEARGEKADALLRSLSPELQMRFLPADEA</sequence>
<reference evidence="11" key="1">
    <citation type="journal article" date="2021" name="PeerJ">
        <title>Extensive microbial diversity within the chicken gut microbiome revealed by metagenomics and culture.</title>
        <authorList>
            <person name="Gilroy R."/>
            <person name="Ravi A."/>
            <person name="Getino M."/>
            <person name="Pursley I."/>
            <person name="Horton D.L."/>
            <person name="Alikhan N.F."/>
            <person name="Baker D."/>
            <person name="Gharbi K."/>
            <person name="Hall N."/>
            <person name="Watson M."/>
            <person name="Adriaenssens E.M."/>
            <person name="Foster-Nyarko E."/>
            <person name="Jarju S."/>
            <person name="Secka A."/>
            <person name="Antonio M."/>
            <person name="Oren A."/>
            <person name="Chaudhuri R.R."/>
            <person name="La Ragione R."/>
            <person name="Hildebrand F."/>
            <person name="Pallen M.J."/>
        </authorList>
    </citation>
    <scope>NUCLEOTIDE SEQUENCE</scope>
    <source>
        <strain evidence="11">ChiGjej2B2-19336</strain>
    </source>
</reference>
<comment type="similarity">
    <text evidence="2">Belongs to the TsaE family.</text>
</comment>
<keyword evidence="7" id="KW-0547">Nucleotide-binding</keyword>
<dbReference type="Proteomes" id="UP000698963">
    <property type="component" value="Unassembled WGS sequence"/>
</dbReference>
<organism evidence="11 12">
    <name type="scientific">Mailhella massiliensis</name>
    <dbReference type="NCBI Taxonomy" id="1903261"/>
    <lineage>
        <taxon>Bacteria</taxon>
        <taxon>Pseudomonadati</taxon>
        <taxon>Thermodesulfobacteriota</taxon>
        <taxon>Desulfovibrionia</taxon>
        <taxon>Desulfovibrionales</taxon>
        <taxon>Desulfovibrionaceae</taxon>
        <taxon>Mailhella</taxon>
    </lineage>
</organism>
<evidence type="ECO:0000256" key="7">
    <source>
        <dbReference type="ARBA" id="ARBA00022741"/>
    </source>
</evidence>
<evidence type="ECO:0000256" key="6">
    <source>
        <dbReference type="ARBA" id="ARBA00022723"/>
    </source>
</evidence>
<evidence type="ECO:0000256" key="4">
    <source>
        <dbReference type="ARBA" id="ARBA00022490"/>
    </source>
</evidence>
<evidence type="ECO:0000256" key="1">
    <source>
        <dbReference type="ARBA" id="ARBA00004496"/>
    </source>
</evidence>
<keyword evidence="8" id="KW-0067">ATP-binding</keyword>
<evidence type="ECO:0000313" key="11">
    <source>
        <dbReference type="EMBL" id="HJD97208.1"/>
    </source>
</evidence>
<dbReference type="EMBL" id="DYZA01000121">
    <property type="protein sequence ID" value="HJD97208.1"/>
    <property type="molecule type" value="Genomic_DNA"/>
</dbReference>
<dbReference type="GO" id="GO:0016746">
    <property type="term" value="F:acyltransferase activity"/>
    <property type="evidence" value="ECO:0007669"/>
    <property type="project" value="UniProtKB-KW"/>
</dbReference>
<evidence type="ECO:0000256" key="3">
    <source>
        <dbReference type="ARBA" id="ARBA00019010"/>
    </source>
</evidence>